<keyword evidence="3" id="KW-1185">Reference proteome</keyword>
<feature type="region of interest" description="Disordered" evidence="1">
    <location>
        <begin position="19"/>
        <end position="49"/>
    </location>
</feature>
<name>A0AA88T3D7_TACVA</name>
<reference evidence="2" key="1">
    <citation type="submission" date="2023-08" db="EMBL/GenBank/DDBJ databases">
        <title>Pelteobagrus vachellii genome.</title>
        <authorList>
            <person name="Liu H."/>
        </authorList>
    </citation>
    <scope>NUCLEOTIDE SEQUENCE</scope>
    <source>
        <strain evidence="2">PRFRI_2022a</strain>
        <tissue evidence="2">Muscle</tissue>
    </source>
</reference>
<evidence type="ECO:0000313" key="2">
    <source>
        <dbReference type="EMBL" id="KAK2852587.1"/>
    </source>
</evidence>
<dbReference type="AlphaFoldDB" id="A0AA88T3D7"/>
<gene>
    <name evidence="2" type="ORF">Q7C36_007788</name>
</gene>
<evidence type="ECO:0000313" key="3">
    <source>
        <dbReference type="Proteomes" id="UP001187315"/>
    </source>
</evidence>
<accession>A0AA88T3D7</accession>
<comment type="caution">
    <text evidence="2">The sequence shown here is derived from an EMBL/GenBank/DDBJ whole genome shotgun (WGS) entry which is preliminary data.</text>
</comment>
<sequence>MWACADVVPERLRDFGPCVMEEGGNQRSEGSEKERMESSPVPSVRGSKQVRTLGNKGGYCHMCEISCAEIKFSAVKVSMKGLCPGGS</sequence>
<dbReference type="Proteomes" id="UP001187315">
    <property type="component" value="Unassembled WGS sequence"/>
</dbReference>
<evidence type="ECO:0000256" key="1">
    <source>
        <dbReference type="SAM" id="MobiDB-lite"/>
    </source>
</evidence>
<protein>
    <submittedName>
        <fullName evidence="2">Uncharacterized protein</fullName>
    </submittedName>
</protein>
<proteinExistence type="predicted"/>
<organism evidence="2 3">
    <name type="scientific">Tachysurus vachellii</name>
    <name type="common">Darkbarbel catfish</name>
    <name type="synonym">Pelteobagrus vachellii</name>
    <dbReference type="NCBI Taxonomy" id="175792"/>
    <lineage>
        <taxon>Eukaryota</taxon>
        <taxon>Metazoa</taxon>
        <taxon>Chordata</taxon>
        <taxon>Craniata</taxon>
        <taxon>Vertebrata</taxon>
        <taxon>Euteleostomi</taxon>
        <taxon>Actinopterygii</taxon>
        <taxon>Neopterygii</taxon>
        <taxon>Teleostei</taxon>
        <taxon>Ostariophysi</taxon>
        <taxon>Siluriformes</taxon>
        <taxon>Bagridae</taxon>
        <taxon>Tachysurus</taxon>
    </lineage>
</organism>
<dbReference type="EMBL" id="JAVHJS010000007">
    <property type="protein sequence ID" value="KAK2852587.1"/>
    <property type="molecule type" value="Genomic_DNA"/>
</dbReference>